<dbReference type="InterPro" id="IPR007852">
    <property type="entry name" value="Cdc73/Parafibromin"/>
</dbReference>
<dbReference type="STRING" id="1037660.A0A066VPI3"/>
<dbReference type="GeneID" id="25264682"/>
<protein>
    <submittedName>
        <fullName evidence="7">CDC73-domain-containing protein</fullName>
    </submittedName>
</protein>
<evidence type="ECO:0000256" key="4">
    <source>
        <dbReference type="ARBA" id="ARBA00023242"/>
    </source>
</evidence>
<dbReference type="EMBL" id="JMSN01000059">
    <property type="protein sequence ID" value="KDN43662.1"/>
    <property type="molecule type" value="Genomic_DNA"/>
</dbReference>
<reference evidence="7 8" key="1">
    <citation type="submission" date="2014-05" db="EMBL/GenBank/DDBJ databases">
        <title>Draft genome sequence of a rare smut relative, Tilletiaria anomala UBC 951.</title>
        <authorList>
            <consortium name="DOE Joint Genome Institute"/>
            <person name="Toome M."/>
            <person name="Kuo A."/>
            <person name="Henrissat B."/>
            <person name="Lipzen A."/>
            <person name="Tritt A."/>
            <person name="Yoshinaga Y."/>
            <person name="Zane M."/>
            <person name="Barry K."/>
            <person name="Grigoriev I.V."/>
            <person name="Spatafora J.W."/>
            <person name="Aimea M.C."/>
        </authorList>
    </citation>
    <scope>NUCLEOTIDE SEQUENCE [LARGE SCALE GENOMIC DNA]</scope>
    <source>
        <strain evidence="7 8">UBC 951</strain>
    </source>
</reference>
<organism evidence="7 8">
    <name type="scientific">Tilletiaria anomala (strain ATCC 24038 / CBS 436.72 / UBC 951)</name>
    <dbReference type="NCBI Taxonomy" id="1037660"/>
    <lineage>
        <taxon>Eukaryota</taxon>
        <taxon>Fungi</taxon>
        <taxon>Dikarya</taxon>
        <taxon>Basidiomycota</taxon>
        <taxon>Ustilaginomycotina</taxon>
        <taxon>Exobasidiomycetes</taxon>
        <taxon>Georgefischeriales</taxon>
        <taxon>Tilletiariaceae</taxon>
        <taxon>Tilletiaria</taxon>
    </lineage>
</organism>
<dbReference type="OMA" id="FRPDYWN"/>
<dbReference type="GO" id="GO:0000993">
    <property type="term" value="F:RNA polymerase II complex binding"/>
    <property type="evidence" value="ECO:0007669"/>
    <property type="project" value="TreeGrafter"/>
</dbReference>
<dbReference type="Pfam" id="PF05179">
    <property type="entry name" value="CDC73_C"/>
    <property type="match status" value="1"/>
</dbReference>
<dbReference type="InterPro" id="IPR031336">
    <property type="entry name" value="CDC73_C"/>
</dbReference>
<evidence type="ECO:0000259" key="6">
    <source>
        <dbReference type="Pfam" id="PF05179"/>
    </source>
</evidence>
<accession>A0A066VPI3</accession>
<dbReference type="GO" id="GO:0032968">
    <property type="term" value="P:positive regulation of transcription elongation by RNA polymerase II"/>
    <property type="evidence" value="ECO:0007669"/>
    <property type="project" value="TreeGrafter"/>
</dbReference>
<dbReference type="GO" id="GO:0016593">
    <property type="term" value="C:Cdc73/Paf1 complex"/>
    <property type="evidence" value="ECO:0007669"/>
    <property type="project" value="InterPro"/>
</dbReference>
<name>A0A066VPI3_TILAU</name>
<evidence type="ECO:0000256" key="3">
    <source>
        <dbReference type="ARBA" id="ARBA00023163"/>
    </source>
</evidence>
<dbReference type="InterPro" id="IPR038103">
    <property type="entry name" value="CDC73_C_sf"/>
</dbReference>
<keyword evidence="4" id="KW-0539">Nucleus</keyword>
<evidence type="ECO:0000256" key="2">
    <source>
        <dbReference type="ARBA" id="ARBA00010427"/>
    </source>
</evidence>
<dbReference type="GO" id="GO:0006368">
    <property type="term" value="P:transcription elongation by RNA polymerase II"/>
    <property type="evidence" value="ECO:0007669"/>
    <property type="project" value="InterPro"/>
</dbReference>
<feature type="region of interest" description="Disordered" evidence="5">
    <location>
        <begin position="166"/>
        <end position="185"/>
    </location>
</feature>
<dbReference type="Proteomes" id="UP000027361">
    <property type="component" value="Unassembled WGS sequence"/>
</dbReference>
<dbReference type="InParanoid" id="A0A066VPI3"/>
<dbReference type="Gene3D" id="3.40.50.11990">
    <property type="entry name" value="RNA polymerase II accessory factor, Cdc73 C-terminal domain"/>
    <property type="match status" value="1"/>
</dbReference>
<comment type="subcellular location">
    <subcellularLocation>
        <location evidence="1">Nucleus</location>
    </subcellularLocation>
</comment>
<feature type="domain" description="Cell division control protein 73 C-terminal" evidence="6">
    <location>
        <begin position="297"/>
        <end position="475"/>
    </location>
</feature>
<gene>
    <name evidence="7" type="ORF">K437DRAFT_257396</name>
</gene>
<keyword evidence="8" id="KW-1185">Reference proteome</keyword>
<comment type="caution">
    <text evidence="7">The sequence shown here is derived from an EMBL/GenBank/DDBJ whole genome shotgun (WGS) entry which is preliminary data.</text>
</comment>
<dbReference type="PANTHER" id="PTHR12466:SF8">
    <property type="entry name" value="PARAFIBROMIN"/>
    <property type="match status" value="1"/>
</dbReference>
<feature type="region of interest" description="Disordered" evidence="5">
    <location>
        <begin position="267"/>
        <end position="287"/>
    </location>
</feature>
<dbReference type="RefSeq" id="XP_013242438.1">
    <property type="nucleotide sequence ID" value="XM_013386984.1"/>
</dbReference>
<dbReference type="AlphaFoldDB" id="A0A066VPI3"/>
<evidence type="ECO:0000313" key="8">
    <source>
        <dbReference type="Proteomes" id="UP000027361"/>
    </source>
</evidence>
<dbReference type="FunCoup" id="A0A066VPI3">
    <property type="interactions" value="70"/>
</dbReference>
<dbReference type="PANTHER" id="PTHR12466">
    <property type="entry name" value="CDC73 DOMAIN PROTEIN"/>
    <property type="match status" value="1"/>
</dbReference>
<sequence length="485" mass="52179">MDALEALRAAVAPTGDLTNVKLLSSSNEPVCSVSEAASVQIAAPAAPSPLFFPKDTVTRIATNKATLAAPSDVTGQTPTPSADPSSFLPLDALIFAIQTKDEPSASYVRLCTASGAARLALVERPPILEFLLGKRDAWEGAVSLAVVQAQAAVKVPTATAVPTAATAVAGSTTPPGSPPPEHKRKYTGIAGAGTAHPSTKRVYVPNKADAEFVKRLRRDTEVILRTRNDSMRGTKPWAHTVDFSSFREKIKSRLEIMKRIVTNGSSSSRAPLVSGVKGATSSGVGPMGSGLVRKQRAQHPIIMLSNSPTAMINMFNVKAFLEQGIFIAPDQARKDAGGIAEPIVTIDHRLGSHAPSSGGGDASGASRGSCKQIRFLVVDSQDGIQKLSGSFDANAAWNRVIVVFTTGQTWQFNKYKHTEPTDLFKNVLGMYVRFNNDQPNENVKNWNVKELLIGRTQRHTDRQIVAFFWRSVETWMHQRKPHLLA</sequence>
<keyword evidence="3" id="KW-0804">Transcription</keyword>
<evidence type="ECO:0000256" key="5">
    <source>
        <dbReference type="SAM" id="MobiDB-lite"/>
    </source>
</evidence>
<comment type="similarity">
    <text evidence="2">Belongs to the CDC73 family.</text>
</comment>
<dbReference type="HOGENOM" id="CLU_025849_2_1_1"/>
<evidence type="ECO:0000256" key="1">
    <source>
        <dbReference type="ARBA" id="ARBA00004123"/>
    </source>
</evidence>
<dbReference type="OrthoDB" id="2186602at2759"/>
<evidence type="ECO:0000313" key="7">
    <source>
        <dbReference type="EMBL" id="KDN43662.1"/>
    </source>
</evidence>
<proteinExistence type="inferred from homology"/>